<keyword evidence="5 9" id="KW-0798">TonB box</keyword>
<feature type="domain" description="TonB-dependent receptor-like beta-barrel" evidence="10">
    <location>
        <begin position="510"/>
        <end position="900"/>
    </location>
</feature>
<dbReference type="SUPFAM" id="SSF49464">
    <property type="entry name" value="Carboxypeptidase regulatory domain-like"/>
    <property type="match status" value="1"/>
</dbReference>
<comment type="caution">
    <text evidence="13">The sequence shown here is derived from an EMBL/GenBank/DDBJ whole genome shotgun (WGS) entry which is preliminary data.</text>
</comment>
<evidence type="ECO:0000313" key="13">
    <source>
        <dbReference type="EMBL" id="KAA5403096.1"/>
    </source>
</evidence>
<dbReference type="Gene3D" id="2.60.40.1120">
    <property type="entry name" value="Carboxypeptidase-like, regulatory domain"/>
    <property type="match status" value="1"/>
</dbReference>
<dbReference type="SUPFAM" id="SSF56935">
    <property type="entry name" value="Porins"/>
    <property type="match status" value="1"/>
</dbReference>
<dbReference type="InterPro" id="IPR000531">
    <property type="entry name" value="Beta-barrel_TonB"/>
</dbReference>
<evidence type="ECO:0000313" key="15">
    <source>
        <dbReference type="Proteomes" id="UP000481616"/>
    </source>
</evidence>
<evidence type="ECO:0000256" key="6">
    <source>
        <dbReference type="ARBA" id="ARBA00023136"/>
    </source>
</evidence>
<reference evidence="14 15" key="1">
    <citation type="journal article" date="2019" name="Nat. Med.">
        <title>A library of human gut bacterial isolates paired with longitudinal multiomics data enables mechanistic microbiome research.</title>
        <authorList>
            <person name="Poyet M."/>
            <person name="Groussin M."/>
            <person name="Gibbons S.M."/>
            <person name="Avila-Pacheco J."/>
            <person name="Jiang X."/>
            <person name="Kearney S.M."/>
            <person name="Perrotta A.R."/>
            <person name="Berdy B."/>
            <person name="Zhao S."/>
            <person name="Lieberman T.D."/>
            <person name="Swanson P.K."/>
            <person name="Smith M."/>
            <person name="Roesemann S."/>
            <person name="Alexander J.E."/>
            <person name="Rich S.A."/>
            <person name="Livny J."/>
            <person name="Vlamakis H."/>
            <person name="Clish C."/>
            <person name="Bullock K."/>
            <person name="Deik A."/>
            <person name="Scott J."/>
            <person name="Pierce K.A."/>
            <person name="Xavier R.J."/>
            <person name="Alm E.J."/>
        </authorList>
    </citation>
    <scope>NUCLEOTIDE SEQUENCE [LARGE SCALE GENOMIC DNA]</scope>
    <source>
        <strain evidence="12 15">BIOML-A1</strain>
        <strain evidence="13 14">BIOML-A4</strain>
    </source>
</reference>
<keyword evidence="4 8" id="KW-0812">Transmembrane</keyword>
<evidence type="ECO:0000313" key="12">
    <source>
        <dbReference type="EMBL" id="KAA5400678.1"/>
    </source>
</evidence>
<dbReference type="EMBL" id="VVYY01000001">
    <property type="protein sequence ID" value="KAA5400678.1"/>
    <property type="molecule type" value="Genomic_DNA"/>
</dbReference>
<keyword evidence="13" id="KW-0675">Receptor</keyword>
<dbReference type="Gene3D" id="2.40.170.20">
    <property type="entry name" value="TonB-dependent receptor, beta-barrel domain"/>
    <property type="match status" value="1"/>
</dbReference>
<keyword evidence="2 8" id="KW-0813">Transport</keyword>
<dbReference type="InterPro" id="IPR012910">
    <property type="entry name" value="Plug_dom"/>
</dbReference>
<evidence type="ECO:0000256" key="4">
    <source>
        <dbReference type="ARBA" id="ARBA00022692"/>
    </source>
</evidence>
<organism evidence="13 14">
    <name type="scientific">Phocaeicola dorei</name>
    <dbReference type="NCBI Taxonomy" id="357276"/>
    <lineage>
        <taxon>Bacteria</taxon>
        <taxon>Pseudomonadati</taxon>
        <taxon>Bacteroidota</taxon>
        <taxon>Bacteroidia</taxon>
        <taxon>Bacteroidales</taxon>
        <taxon>Bacteroidaceae</taxon>
        <taxon>Phocaeicola</taxon>
    </lineage>
</organism>
<dbReference type="Gene3D" id="2.170.130.10">
    <property type="entry name" value="TonB-dependent receptor, plug domain"/>
    <property type="match status" value="1"/>
</dbReference>
<name>A0A0K2HJ09_9BACT</name>
<proteinExistence type="inferred from homology"/>
<evidence type="ECO:0000256" key="9">
    <source>
        <dbReference type="RuleBase" id="RU003357"/>
    </source>
</evidence>
<evidence type="ECO:0000256" key="2">
    <source>
        <dbReference type="ARBA" id="ARBA00022448"/>
    </source>
</evidence>
<keyword evidence="3 8" id="KW-1134">Transmembrane beta strand</keyword>
<evidence type="ECO:0000256" key="8">
    <source>
        <dbReference type="PROSITE-ProRule" id="PRU01360"/>
    </source>
</evidence>
<feature type="domain" description="TonB-dependent receptor plug" evidence="11">
    <location>
        <begin position="127"/>
        <end position="233"/>
    </location>
</feature>
<comment type="subcellular location">
    <subcellularLocation>
        <location evidence="1 8">Cell outer membrane</location>
        <topology evidence="1 8">Multi-pass membrane protein</topology>
    </subcellularLocation>
</comment>
<evidence type="ECO:0000259" key="10">
    <source>
        <dbReference type="Pfam" id="PF00593"/>
    </source>
</evidence>
<dbReference type="Pfam" id="PF00593">
    <property type="entry name" value="TonB_dep_Rec_b-barrel"/>
    <property type="match status" value="1"/>
</dbReference>
<gene>
    <name evidence="13" type="ORF">F2Y51_16915</name>
    <name evidence="12" type="ORF">F2Y58_00440</name>
</gene>
<evidence type="ECO:0000256" key="5">
    <source>
        <dbReference type="ARBA" id="ARBA00023077"/>
    </source>
</evidence>
<dbReference type="InterPro" id="IPR023997">
    <property type="entry name" value="TonB-dep_OMP_SusC/RagA_CS"/>
</dbReference>
<dbReference type="Pfam" id="PF07715">
    <property type="entry name" value="Plug"/>
    <property type="match status" value="1"/>
</dbReference>
<sequence length="1086" mass="118502">MKDSENKLSGSMHSFKRMLSFGILMVIAMTLFAQVKNVSGVVLDKKGESIIGASVLVKGTTNGTITDFDGNFVLRNVADNAILQISFVGYQTSDVSVKGQNNIKVVLSEDTETLDEVVVIGYGSVKKSTLTGAVAKMDSKAIEDRPLARAENALQGQLAGVTVRNTTGEPGADMQIRVRGAASVNANSDPLYVVDGVPMNTLSGLNPSDIASIEVLKDAASAAIYGSRGSNGVVLVSTKQGKSGKAKVAFNASFGVQTLEKKMDVLNATEWMEFKLRWNDANYLQEAKKLGLTSASIKDDNATRLSNLGIQAGTANSYLVVFDERWFNYLGDDMRNAHTYTPNPEQLSLLDWQDEFFRNSIVQDYSLNVSGGTENTSYLFSGGYMNQAGIVTGTGYERFSFRANIESKINKYLTIGMNMAPTYIVQDGSGQANGKDSQVHQALYATPVSEPGVGYMTNVDPNPYYLWAGSTSSPVYNMEKNIKQNRMMRLVGNAFVRITPFKDFRVELSASANYYDLDGNDYKYTSTTGSWAQGEGQNSSGGHNTERKWSTLLQALANYDHVFGNHGISVMAGFSSEQSNLGFSTAQSFNKPFPNDAITGSFDGSKVTAGTNTVTEKTANKLLSVFGRLQYNYAERYMLSGSLRYDGGSVFGANNKWGIFPAVSGGWLVSNEKFFKNWGMSWWNTLKLRASYGVTGNNSISNTAAYPTLSAGNYAGAPGYKANSLGNADLGWEKTHSTDVALDLGFFNNRIQLSLDWYTKNTTDLLYQVPVEGASGFTTVWDNLGDIHNEGFEIELNTHNLTGKFSWSTSFNMSYNKNEVKALGKDNTPVYSGFDKNNPSNILTVGKPVNTFYMYDAIGVWKNQAEIDAYSAAHGGKPVTFEGKQIVPGDIRYKDVNNDGVFDKDNDRDYLGSPTPKLVFGMTNTFIYRNFDLSILMTAQTGGKIFGVLGRAIDRPGMGAKGNALGHWREAWWSEDEPGNGKVPYILSSTTGATLDSRWLYSSNYLRIKNLTLGYKLPINPKFISYARVYVSIENLAKWDSYYGGYSPEAANTAASSSPGGSSALGLDYGGYPSPRIYTLGINVNF</sequence>
<dbReference type="PROSITE" id="PS52016">
    <property type="entry name" value="TONB_DEPENDENT_REC_3"/>
    <property type="match status" value="1"/>
</dbReference>
<dbReference type="InterPro" id="IPR008969">
    <property type="entry name" value="CarboxyPept-like_regulatory"/>
</dbReference>
<dbReference type="AlphaFoldDB" id="A0A0K2HJ09"/>
<evidence type="ECO:0000256" key="3">
    <source>
        <dbReference type="ARBA" id="ARBA00022452"/>
    </source>
</evidence>
<evidence type="ECO:0000259" key="11">
    <source>
        <dbReference type="Pfam" id="PF07715"/>
    </source>
</evidence>
<dbReference type="Proteomes" id="UP000441162">
    <property type="component" value="Unassembled WGS sequence"/>
</dbReference>
<dbReference type="InterPro" id="IPR036942">
    <property type="entry name" value="Beta-barrel_TonB_sf"/>
</dbReference>
<protein>
    <submittedName>
        <fullName evidence="13">TonB-dependent receptor</fullName>
    </submittedName>
</protein>
<keyword evidence="6 8" id="KW-0472">Membrane</keyword>
<dbReference type="FunFam" id="2.60.40.1120:FF:000003">
    <property type="entry name" value="Outer membrane protein Omp121"/>
    <property type="match status" value="1"/>
</dbReference>
<dbReference type="Proteomes" id="UP000481616">
    <property type="component" value="Unassembled WGS sequence"/>
</dbReference>
<dbReference type="NCBIfam" id="TIGR04057">
    <property type="entry name" value="SusC_RagA_signa"/>
    <property type="match status" value="1"/>
</dbReference>
<evidence type="ECO:0000256" key="7">
    <source>
        <dbReference type="ARBA" id="ARBA00023237"/>
    </source>
</evidence>
<dbReference type="EMBL" id="VVZA01000017">
    <property type="protein sequence ID" value="KAA5403096.1"/>
    <property type="molecule type" value="Genomic_DNA"/>
</dbReference>
<evidence type="ECO:0000256" key="1">
    <source>
        <dbReference type="ARBA" id="ARBA00004571"/>
    </source>
</evidence>
<keyword evidence="7 8" id="KW-0998">Cell outer membrane</keyword>
<dbReference type="Pfam" id="PF13715">
    <property type="entry name" value="CarbopepD_reg_2"/>
    <property type="match status" value="1"/>
</dbReference>
<accession>A0A0K2HJ09</accession>
<dbReference type="KEGG" id="bdh:GV66_11065"/>
<evidence type="ECO:0000313" key="14">
    <source>
        <dbReference type="Proteomes" id="UP000441162"/>
    </source>
</evidence>
<dbReference type="GO" id="GO:0009279">
    <property type="term" value="C:cell outer membrane"/>
    <property type="evidence" value="ECO:0007669"/>
    <property type="project" value="UniProtKB-SubCell"/>
</dbReference>
<dbReference type="RefSeq" id="WP_038605815.1">
    <property type="nucleotide sequence ID" value="NZ_CP046427.1"/>
</dbReference>
<dbReference type="NCBIfam" id="TIGR04056">
    <property type="entry name" value="OMP_RagA_SusC"/>
    <property type="match status" value="1"/>
</dbReference>
<dbReference type="InterPro" id="IPR037066">
    <property type="entry name" value="Plug_dom_sf"/>
</dbReference>
<dbReference type="InterPro" id="IPR023996">
    <property type="entry name" value="TonB-dep_OMP_SusC/RagA"/>
</dbReference>
<dbReference type="FunFam" id="2.170.130.10:FF:000008">
    <property type="entry name" value="SusC/RagA family TonB-linked outer membrane protein"/>
    <property type="match status" value="1"/>
</dbReference>
<comment type="similarity">
    <text evidence="8 9">Belongs to the TonB-dependent receptor family.</text>
</comment>
<dbReference type="InterPro" id="IPR039426">
    <property type="entry name" value="TonB-dep_rcpt-like"/>
</dbReference>